<evidence type="ECO:0000259" key="1">
    <source>
        <dbReference type="Pfam" id="PF13467"/>
    </source>
</evidence>
<dbReference type="Pfam" id="PF13467">
    <property type="entry name" value="RHH_4"/>
    <property type="match status" value="1"/>
</dbReference>
<dbReference type="RefSeq" id="WP_188906942.1">
    <property type="nucleotide sequence ID" value="NZ_BMIQ01000001.1"/>
</dbReference>
<dbReference type="InterPro" id="IPR027373">
    <property type="entry name" value="RHH_dom"/>
</dbReference>
<evidence type="ECO:0000313" key="3">
    <source>
        <dbReference type="Proteomes" id="UP000644699"/>
    </source>
</evidence>
<accession>A0A917E1Z9</accession>
<name>A0A917E1Z9_9HYPH</name>
<sequence>MTVKRSIAIRGHRTSISIEDEFWSEFQAIAEDRRQPVAALVAEIDAKRSPAVNLSSAVRLFVLADALRRAAADQ</sequence>
<reference evidence="2" key="2">
    <citation type="submission" date="2020-09" db="EMBL/GenBank/DDBJ databases">
        <authorList>
            <person name="Sun Q."/>
            <person name="Zhou Y."/>
        </authorList>
    </citation>
    <scope>NUCLEOTIDE SEQUENCE</scope>
    <source>
        <strain evidence="2">CGMCC 1.15367</strain>
    </source>
</reference>
<keyword evidence="3" id="KW-1185">Reference proteome</keyword>
<dbReference type="Proteomes" id="UP000644699">
    <property type="component" value="Unassembled WGS sequence"/>
</dbReference>
<proteinExistence type="predicted"/>
<protein>
    <submittedName>
        <fullName evidence="2">Aryl-sulfate sulfotransferase</fullName>
    </submittedName>
</protein>
<organism evidence="2 3">
    <name type="scientific">Aureimonas endophytica</name>
    <dbReference type="NCBI Taxonomy" id="2027858"/>
    <lineage>
        <taxon>Bacteria</taxon>
        <taxon>Pseudomonadati</taxon>
        <taxon>Pseudomonadota</taxon>
        <taxon>Alphaproteobacteria</taxon>
        <taxon>Hyphomicrobiales</taxon>
        <taxon>Aurantimonadaceae</taxon>
        <taxon>Aureimonas</taxon>
    </lineage>
</organism>
<gene>
    <name evidence="2" type="ORF">GCM10011390_08500</name>
</gene>
<dbReference type="AlphaFoldDB" id="A0A917E1Z9"/>
<dbReference type="Gene3D" id="1.10.3990.20">
    <property type="entry name" value="protein bp1543"/>
    <property type="match status" value="1"/>
</dbReference>
<reference evidence="2" key="1">
    <citation type="journal article" date="2014" name="Int. J. Syst. Evol. Microbiol.">
        <title>Complete genome sequence of Corynebacterium casei LMG S-19264T (=DSM 44701T), isolated from a smear-ripened cheese.</title>
        <authorList>
            <consortium name="US DOE Joint Genome Institute (JGI-PGF)"/>
            <person name="Walter F."/>
            <person name="Albersmeier A."/>
            <person name="Kalinowski J."/>
            <person name="Ruckert C."/>
        </authorList>
    </citation>
    <scope>NUCLEOTIDE SEQUENCE</scope>
    <source>
        <strain evidence="2">CGMCC 1.15367</strain>
    </source>
</reference>
<dbReference type="InterPro" id="IPR038268">
    <property type="entry name" value="RHH_sf"/>
</dbReference>
<dbReference type="EMBL" id="BMIQ01000001">
    <property type="protein sequence ID" value="GGD92067.1"/>
    <property type="molecule type" value="Genomic_DNA"/>
</dbReference>
<feature type="domain" description="Ribbon-helix-helix" evidence="1">
    <location>
        <begin position="3"/>
        <end position="64"/>
    </location>
</feature>
<evidence type="ECO:0000313" key="2">
    <source>
        <dbReference type="EMBL" id="GGD92067.1"/>
    </source>
</evidence>
<comment type="caution">
    <text evidence="2">The sequence shown here is derived from an EMBL/GenBank/DDBJ whole genome shotgun (WGS) entry which is preliminary data.</text>
</comment>